<proteinExistence type="inferred from homology"/>
<gene>
    <name evidence="8" type="primary">argR</name>
    <name evidence="12" type="ORF">KIN34_16490</name>
</gene>
<dbReference type="PRINTS" id="PR01467">
    <property type="entry name" value="ARGREPRESSOR"/>
</dbReference>
<keyword evidence="5 8" id="KW-0805">Transcription regulation</keyword>
<feature type="domain" description="Arginine repressor DNA-binding" evidence="10">
    <location>
        <begin position="13"/>
        <end position="78"/>
    </location>
</feature>
<dbReference type="HAMAP" id="MF_00173">
    <property type="entry name" value="Arg_repressor"/>
    <property type="match status" value="1"/>
</dbReference>
<dbReference type="SUPFAM" id="SSF46785">
    <property type="entry name" value="Winged helix' DNA-binding domain"/>
    <property type="match status" value="1"/>
</dbReference>
<comment type="function">
    <text evidence="8">Regulates arginine biosynthesis genes.</text>
</comment>
<evidence type="ECO:0000256" key="5">
    <source>
        <dbReference type="ARBA" id="ARBA00023015"/>
    </source>
</evidence>
<evidence type="ECO:0000256" key="1">
    <source>
        <dbReference type="ARBA" id="ARBA00004496"/>
    </source>
</evidence>
<dbReference type="Pfam" id="PF01316">
    <property type="entry name" value="Arg_repressor"/>
    <property type="match status" value="1"/>
</dbReference>
<keyword evidence="3 8" id="KW-0963">Cytoplasm</keyword>
<keyword evidence="4 8" id="KW-0678">Repressor</keyword>
<feature type="region of interest" description="Disordered" evidence="9">
    <location>
        <begin position="177"/>
        <end position="200"/>
    </location>
</feature>
<evidence type="ECO:0000256" key="9">
    <source>
        <dbReference type="SAM" id="MobiDB-lite"/>
    </source>
</evidence>
<dbReference type="SUPFAM" id="SSF55252">
    <property type="entry name" value="C-terminal domain of arginine repressor"/>
    <property type="match status" value="1"/>
</dbReference>
<dbReference type="PANTHER" id="PTHR34471:SF1">
    <property type="entry name" value="ARGININE REPRESSOR"/>
    <property type="match status" value="1"/>
</dbReference>
<dbReference type="EMBL" id="JAHBOH010000002">
    <property type="protein sequence ID" value="MBT0995880.1"/>
    <property type="molecule type" value="Genomic_DNA"/>
</dbReference>
<keyword evidence="6 8" id="KW-0238">DNA-binding</keyword>
<dbReference type="Proteomes" id="UP000722125">
    <property type="component" value="Unassembled WGS sequence"/>
</dbReference>
<sequence length="200" mass="20816">MSVVSPTTVPQTKVARQALVTALLSRGTVHSQQQLAELLADEGVSVTQATLSRDLVELRAVKVRTASGALAYAIPAEGAVRTMPVPADADTAELLAARLARLCGELLLTAESSGNLVVLRTPPGAAQFLASAIDHSVLPAALGTIAGDDTILVVSRDPDGSALAARFLALASDVRGTEPTKHHPLESIPSRTNLKEEHHD</sequence>
<keyword evidence="8" id="KW-0028">Amino-acid biosynthesis</keyword>
<comment type="caution">
    <text evidence="12">The sequence shown here is derived from an EMBL/GenBank/DDBJ whole genome shotgun (WGS) entry which is preliminary data.</text>
</comment>
<evidence type="ECO:0000256" key="8">
    <source>
        <dbReference type="HAMAP-Rule" id="MF_00173"/>
    </source>
</evidence>
<evidence type="ECO:0000313" key="13">
    <source>
        <dbReference type="Proteomes" id="UP000722125"/>
    </source>
</evidence>
<comment type="pathway">
    <text evidence="8">Amino-acid biosynthesis; L-arginine biosynthesis [regulation].</text>
</comment>
<dbReference type="InterPro" id="IPR001669">
    <property type="entry name" value="Arg_repress"/>
</dbReference>
<dbReference type="InterPro" id="IPR020899">
    <property type="entry name" value="Arg_repress_C"/>
</dbReference>
<feature type="domain" description="Arginine repressor C-terminal" evidence="11">
    <location>
        <begin position="105"/>
        <end position="160"/>
    </location>
</feature>
<organism evidence="12 13">
    <name type="scientific">Cellulomonas fulva</name>
    <dbReference type="NCBI Taxonomy" id="2835530"/>
    <lineage>
        <taxon>Bacteria</taxon>
        <taxon>Bacillati</taxon>
        <taxon>Actinomycetota</taxon>
        <taxon>Actinomycetes</taxon>
        <taxon>Micrococcales</taxon>
        <taxon>Cellulomonadaceae</taxon>
        <taxon>Cellulomonas</taxon>
    </lineage>
</organism>
<dbReference type="InterPro" id="IPR020900">
    <property type="entry name" value="Arg_repress_DNA-bd"/>
</dbReference>
<name>A0ABS5U3A8_9CELL</name>
<accession>A0ABS5U3A8</accession>
<evidence type="ECO:0000259" key="10">
    <source>
        <dbReference type="Pfam" id="PF01316"/>
    </source>
</evidence>
<keyword evidence="7 8" id="KW-0804">Transcription</keyword>
<comment type="subcellular location">
    <subcellularLocation>
        <location evidence="1 8">Cytoplasm</location>
    </subcellularLocation>
</comment>
<dbReference type="Pfam" id="PF02863">
    <property type="entry name" value="Arg_repressor_C"/>
    <property type="match status" value="1"/>
</dbReference>
<keyword evidence="13" id="KW-1185">Reference proteome</keyword>
<evidence type="ECO:0000256" key="2">
    <source>
        <dbReference type="ARBA" id="ARBA00008316"/>
    </source>
</evidence>
<dbReference type="InterPro" id="IPR036390">
    <property type="entry name" value="WH_DNA-bd_sf"/>
</dbReference>
<evidence type="ECO:0000256" key="7">
    <source>
        <dbReference type="ARBA" id="ARBA00023163"/>
    </source>
</evidence>
<evidence type="ECO:0000256" key="6">
    <source>
        <dbReference type="ARBA" id="ARBA00023125"/>
    </source>
</evidence>
<evidence type="ECO:0000256" key="4">
    <source>
        <dbReference type="ARBA" id="ARBA00022491"/>
    </source>
</evidence>
<dbReference type="Gene3D" id="1.10.10.10">
    <property type="entry name" value="Winged helix-like DNA-binding domain superfamily/Winged helix DNA-binding domain"/>
    <property type="match status" value="1"/>
</dbReference>
<dbReference type="PANTHER" id="PTHR34471">
    <property type="entry name" value="ARGININE REPRESSOR"/>
    <property type="match status" value="1"/>
</dbReference>
<dbReference type="InterPro" id="IPR036251">
    <property type="entry name" value="Arg_repress_C_sf"/>
</dbReference>
<protein>
    <recommendedName>
        <fullName evidence="8">Arginine repressor</fullName>
    </recommendedName>
</protein>
<dbReference type="InterPro" id="IPR036388">
    <property type="entry name" value="WH-like_DNA-bd_sf"/>
</dbReference>
<evidence type="ECO:0000313" key="12">
    <source>
        <dbReference type="EMBL" id="MBT0995880.1"/>
    </source>
</evidence>
<reference evidence="12 13" key="1">
    <citation type="submission" date="2021-05" db="EMBL/GenBank/DDBJ databases">
        <title>Description of Cellulomonas sp. DKR-3 sp. nov.</title>
        <authorList>
            <person name="Dahal R.H."/>
            <person name="Chaudhary D.K."/>
        </authorList>
    </citation>
    <scope>NUCLEOTIDE SEQUENCE [LARGE SCALE GENOMIC DNA]</scope>
    <source>
        <strain evidence="12 13">DKR-3</strain>
    </source>
</reference>
<dbReference type="NCBIfam" id="NF002880">
    <property type="entry name" value="PRK03341.1"/>
    <property type="match status" value="1"/>
</dbReference>
<dbReference type="Gene3D" id="3.30.1360.40">
    <property type="match status" value="1"/>
</dbReference>
<evidence type="ECO:0000259" key="11">
    <source>
        <dbReference type="Pfam" id="PF02863"/>
    </source>
</evidence>
<keyword evidence="8" id="KW-0055">Arginine biosynthesis</keyword>
<comment type="similarity">
    <text evidence="2 8">Belongs to the ArgR family.</text>
</comment>
<evidence type="ECO:0000256" key="3">
    <source>
        <dbReference type="ARBA" id="ARBA00022490"/>
    </source>
</evidence>